<dbReference type="PROSITE" id="PS50157">
    <property type="entry name" value="ZINC_FINGER_C2H2_2"/>
    <property type="match status" value="1"/>
</dbReference>
<reference evidence="4" key="2">
    <citation type="journal article" date="2023" name="BMC Genomics">
        <title>Pest status, molecular evolution, and epigenetic factors derived from the genome assembly of Frankliniella fusca, a thysanopteran phytovirus vector.</title>
        <authorList>
            <person name="Catto M.A."/>
            <person name="Labadie P.E."/>
            <person name="Jacobson A.L."/>
            <person name="Kennedy G.G."/>
            <person name="Srinivasan R."/>
            <person name="Hunt B.G."/>
        </authorList>
    </citation>
    <scope>NUCLEOTIDE SEQUENCE</scope>
    <source>
        <strain evidence="4">PL_HMW_Pooled</strain>
    </source>
</reference>
<feature type="non-terminal residue" evidence="4">
    <location>
        <position position="1"/>
    </location>
</feature>
<reference evidence="4" key="1">
    <citation type="submission" date="2021-07" db="EMBL/GenBank/DDBJ databases">
        <authorList>
            <person name="Catto M.A."/>
            <person name="Jacobson A."/>
            <person name="Kennedy G."/>
            <person name="Labadie P."/>
            <person name="Hunt B.G."/>
            <person name="Srinivasan R."/>
        </authorList>
    </citation>
    <scope>NUCLEOTIDE SEQUENCE</scope>
    <source>
        <strain evidence="4">PL_HMW_Pooled</strain>
        <tissue evidence="4">Head</tissue>
    </source>
</reference>
<dbReference type="PROSITE" id="PS00028">
    <property type="entry name" value="ZINC_FINGER_C2H2_1"/>
    <property type="match status" value="1"/>
</dbReference>
<keyword evidence="1" id="KW-0862">Zinc</keyword>
<gene>
    <name evidence="4" type="ORF">KUF71_009209</name>
</gene>
<comment type="caution">
    <text evidence="4">The sequence shown here is derived from an EMBL/GenBank/DDBJ whole genome shotgun (WGS) entry which is preliminary data.</text>
</comment>
<keyword evidence="1" id="KW-0863">Zinc-finger</keyword>
<accession>A0AAE1LHJ9</accession>
<evidence type="ECO:0000256" key="1">
    <source>
        <dbReference type="PROSITE-ProRule" id="PRU00042"/>
    </source>
</evidence>
<evidence type="ECO:0000313" key="5">
    <source>
        <dbReference type="Proteomes" id="UP001219518"/>
    </source>
</evidence>
<protein>
    <submittedName>
        <fullName evidence="4">Zinc finger and BTB domain-containing protein 7C</fullName>
    </submittedName>
</protein>
<evidence type="ECO:0000313" key="4">
    <source>
        <dbReference type="EMBL" id="KAK3919923.1"/>
    </source>
</evidence>
<sequence length="491" mass="55099">FESGQVDELKKNQKNHPASSSGTGGTGGLRWDHDVISRFDDAKCGQNNPYAAQDFFLMAQKKYLMCVHCDPVVFHNDIRELNTHFERKHVCLTTVKCGLCRKKFLHRTSLIRHIKNHIKKGNEEEHEDDNESVQSLHPVAGPSSTAADRQDFSMVEDCADDNENGASQGGPEQLMGENFEVSDFKKLAALFLLSLRSSGNLPNTSVSMIQDFVTELLNNILENVEHCTSKFISESFGVDREEASAFFSGPTFQMKNPFENLKTVEDQMEYFSEQFDMGIPVEKMLGSRIENRFDRTTRMFIPKTVLETFQYISLIDTPTLIKYPYAIRIILYYDDQEISNALGSKDTIHRLGCFYISVQNLPPEESSLLSSIFLLALTYAEYLKKPGVLEKVLLPFISDLNRLKSENGVEIDLPGGEKFILRASLVCVCADALAAHALLGLLSPSANMFCRLCLVSKKDILEDSTSVGLLRTAQLHQKHVDRRSGKAPSTA</sequence>
<keyword evidence="5" id="KW-1185">Reference proteome</keyword>
<keyword evidence="1" id="KW-0479">Metal-binding</keyword>
<name>A0AAE1LHJ9_9NEOP</name>
<dbReference type="InterPro" id="IPR013087">
    <property type="entry name" value="Znf_C2H2_type"/>
</dbReference>
<dbReference type="SMART" id="SM00355">
    <property type="entry name" value="ZnF_C2H2"/>
    <property type="match status" value="2"/>
</dbReference>
<evidence type="ECO:0000256" key="2">
    <source>
        <dbReference type="SAM" id="MobiDB-lite"/>
    </source>
</evidence>
<evidence type="ECO:0000259" key="3">
    <source>
        <dbReference type="PROSITE" id="PS50157"/>
    </source>
</evidence>
<feature type="domain" description="C2H2-type" evidence="3">
    <location>
        <begin position="95"/>
        <end position="122"/>
    </location>
</feature>
<dbReference type="Proteomes" id="UP001219518">
    <property type="component" value="Unassembled WGS sequence"/>
</dbReference>
<proteinExistence type="predicted"/>
<feature type="region of interest" description="Disordered" evidence="2">
    <location>
        <begin position="120"/>
        <end position="147"/>
    </location>
</feature>
<feature type="region of interest" description="Disordered" evidence="2">
    <location>
        <begin position="1"/>
        <end position="29"/>
    </location>
</feature>
<organism evidence="4 5">
    <name type="scientific">Frankliniella fusca</name>
    <dbReference type="NCBI Taxonomy" id="407009"/>
    <lineage>
        <taxon>Eukaryota</taxon>
        <taxon>Metazoa</taxon>
        <taxon>Ecdysozoa</taxon>
        <taxon>Arthropoda</taxon>
        <taxon>Hexapoda</taxon>
        <taxon>Insecta</taxon>
        <taxon>Pterygota</taxon>
        <taxon>Neoptera</taxon>
        <taxon>Paraneoptera</taxon>
        <taxon>Thysanoptera</taxon>
        <taxon>Terebrantia</taxon>
        <taxon>Thripoidea</taxon>
        <taxon>Thripidae</taxon>
        <taxon>Frankliniella</taxon>
    </lineage>
</organism>
<dbReference type="EMBL" id="JAHWGI010000985">
    <property type="protein sequence ID" value="KAK3919923.1"/>
    <property type="molecule type" value="Genomic_DNA"/>
</dbReference>
<dbReference type="GO" id="GO:0008270">
    <property type="term" value="F:zinc ion binding"/>
    <property type="evidence" value="ECO:0007669"/>
    <property type="project" value="UniProtKB-KW"/>
</dbReference>
<dbReference type="AlphaFoldDB" id="A0AAE1LHJ9"/>